<keyword evidence="8" id="KW-0732">Signal</keyword>
<keyword evidence="5" id="KW-0204">Cytolysis</keyword>
<dbReference type="PANTHER" id="PTHR46096:SF5">
    <property type="entry name" value="PERFORIN 1.2 PRECURSOR-RELATED"/>
    <property type="match status" value="1"/>
</dbReference>
<dbReference type="GO" id="GO:0031640">
    <property type="term" value="P:killing of cells of another organism"/>
    <property type="evidence" value="ECO:0007669"/>
    <property type="project" value="UniProtKB-KW"/>
</dbReference>
<dbReference type="PANTHER" id="PTHR46096">
    <property type="entry name" value="PERFORIN-1"/>
    <property type="match status" value="1"/>
</dbReference>
<keyword evidence="6" id="KW-0472">Membrane</keyword>
<dbReference type="Pfam" id="PF01823">
    <property type="entry name" value="MACPF"/>
    <property type="match status" value="1"/>
</dbReference>
<dbReference type="SUPFAM" id="SSF49562">
    <property type="entry name" value="C2 domain (Calcium/lipid-binding domain, CaLB)"/>
    <property type="match status" value="1"/>
</dbReference>
<evidence type="ECO:0000256" key="8">
    <source>
        <dbReference type="SAM" id="SignalP"/>
    </source>
</evidence>
<evidence type="ECO:0000313" key="11">
    <source>
        <dbReference type="EMBL" id="KAA8594482.1"/>
    </source>
</evidence>
<dbReference type="GO" id="GO:0005576">
    <property type="term" value="C:extracellular region"/>
    <property type="evidence" value="ECO:0007669"/>
    <property type="project" value="UniProtKB-SubCell"/>
</dbReference>
<dbReference type="PROSITE" id="PS00279">
    <property type="entry name" value="MACPF_1"/>
    <property type="match status" value="1"/>
</dbReference>
<dbReference type="GO" id="GO:0022829">
    <property type="term" value="F:wide pore channel activity"/>
    <property type="evidence" value="ECO:0007669"/>
    <property type="project" value="TreeGrafter"/>
</dbReference>
<protein>
    <recommendedName>
        <fullName evidence="13">Perforin-2</fullName>
    </recommendedName>
</protein>
<dbReference type="InterPro" id="IPR052784">
    <property type="entry name" value="Perforin-1_pore-forming"/>
</dbReference>
<dbReference type="SMART" id="SM00239">
    <property type="entry name" value="C2"/>
    <property type="match status" value="1"/>
</dbReference>
<name>A0A5J5DME9_9PERO</name>
<evidence type="ECO:0000256" key="3">
    <source>
        <dbReference type="ARBA" id="ARBA00009214"/>
    </source>
</evidence>
<feature type="domain" description="C2" evidence="9">
    <location>
        <begin position="395"/>
        <end position="511"/>
    </location>
</feature>
<dbReference type="InterPro" id="IPR000008">
    <property type="entry name" value="C2_dom"/>
</dbReference>
<dbReference type="InterPro" id="IPR035892">
    <property type="entry name" value="C2_domain_sf"/>
</dbReference>
<comment type="caution">
    <text evidence="11">The sequence shown here is derived from an EMBL/GenBank/DDBJ whole genome shotgun (WGS) entry which is preliminary data.</text>
</comment>
<dbReference type="SMART" id="SM00457">
    <property type="entry name" value="MACPF"/>
    <property type="match status" value="1"/>
</dbReference>
<dbReference type="GO" id="GO:0016020">
    <property type="term" value="C:membrane"/>
    <property type="evidence" value="ECO:0007669"/>
    <property type="project" value="UniProtKB-SubCell"/>
</dbReference>
<keyword evidence="4" id="KW-0964">Secreted</keyword>
<evidence type="ECO:0000256" key="5">
    <source>
        <dbReference type="ARBA" id="ARBA00022852"/>
    </source>
</evidence>
<dbReference type="GO" id="GO:0051607">
    <property type="term" value="P:defense response to virus"/>
    <property type="evidence" value="ECO:0007669"/>
    <property type="project" value="TreeGrafter"/>
</dbReference>
<dbReference type="PROSITE" id="PS50004">
    <property type="entry name" value="C2"/>
    <property type="match status" value="1"/>
</dbReference>
<evidence type="ECO:0000259" key="10">
    <source>
        <dbReference type="PROSITE" id="PS51412"/>
    </source>
</evidence>
<dbReference type="InterPro" id="IPR020864">
    <property type="entry name" value="MACPF"/>
</dbReference>
<dbReference type="GO" id="GO:0001771">
    <property type="term" value="P:immunological synapse formation"/>
    <property type="evidence" value="ECO:0007669"/>
    <property type="project" value="TreeGrafter"/>
</dbReference>
<feature type="chain" id="PRO_5023915443" description="Perforin-2" evidence="8">
    <location>
        <begin position="21"/>
        <end position="743"/>
    </location>
</feature>
<dbReference type="PROSITE" id="PS51412">
    <property type="entry name" value="MACPF_2"/>
    <property type="match status" value="1"/>
</dbReference>
<evidence type="ECO:0000259" key="9">
    <source>
        <dbReference type="PROSITE" id="PS50004"/>
    </source>
</evidence>
<dbReference type="InterPro" id="IPR020863">
    <property type="entry name" value="MACPF_CS"/>
</dbReference>
<reference evidence="11 12" key="1">
    <citation type="submission" date="2019-08" db="EMBL/GenBank/DDBJ databases">
        <title>A chromosome-level genome assembly, high-density linkage maps, and genome scans reveal the genomic architecture of hybrid incompatibilities underlying speciation via character displacement in darters (Percidae: Etheostominae).</title>
        <authorList>
            <person name="Moran R.L."/>
            <person name="Catchen J.M."/>
            <person name="Fuller R.C."/>
        </authorList>
    </citation>
    <scope>NUCLEOTIDE SEQUENCE [LARGE SCALE GENOMIC DNA]</scope>
    <source>
        <strain evidence="11">EspeVRDwgs_2016</strain>
        <tissue evidence="11">Muscle</tissue>
    </source>
</reference>
<dbReference type="Pfam" id="PF00168">
    <property type="entry name" value="C2"/>
    <property type="match status" value="1"/>
</dbReference>
<evidence type="ECO:0000313" key="12">
    <source>
        <dbReference type="Proteomes" id="UP000327493"/>
    </source>
</evidence>
<organism evidence="11 12">
    <name type="scientific">Etheostoma spectabile</name>
    <name type="common">orangethroat darter</name>
    <dbReference type="NCBI Taxonomy" id="54343"/>
    <lineage>
        <taxon>Eukaryota</taxon>
        <taxon>Metazoa</taxon>
        <taxon>Chordata</taxon>
        <taxon>Craniata</taxon>
        <taxon>Vertebrata</taxon>
        <taxon>Euteleostomi</taxon>
        <taxon>Actinopterygii</taxon>
        <taxon>Neopterygii</taxon>
        <taxon>Teleostei</taxon>
        <taxon>Neoteleostei</taxon>
        <taxon>Acanthomorphata</taxon>
        <taxon>Eupercaria</taxon>
        <taxon>Perciformes</taxon>
        <taxon>Percoidei</taxon>
        <taxon>Percidae</taxon>
        <taxon>Etheostomatinae</taxon>
        <taxon>Etheostoma</taxon>
    </lineage>
</organism>
<dbReference type="Gene3D" id="2.60.40.150">
    <property type="entry name" value="C2 domain"/>
    <property type="match status" value="1"/>
</dbReference>
<keyword evidence="12" id="KW-1185">Reference proteome</keyword>
<evidence type="ECO:0000256" key="4">
    <source>
        <dbReference type="ARBA" id="ARBA00022525"/>
    </source>
</evidence>
<evidence type="ECO:0000256" key="2">
    <source>
        <dbReference type="ARBA" id="ARBA00004613"/>
    </source>
</evidence>
<dbReference type="AlphaFoldDB" id="A0A5J5DME9"/>
<gene>
    <name evidence="11" type="ORF">FQN60_011617</name>
</gene>
<comment type="similarity">
    <text evidence="3">Belongs to the complement C6/C7/C8/C9 family.</text>
</comment>
<evidence type="ECO:0000256" key="1">
    <source>
        <dbReference type="ARBA" id="ARBA00004370"/>
    </source>
</evidence>
<accession>A0A5J5DME9</accession>
<feature type="signal peptide" evidence="8">
    <location>
        <begin position="1"/>
        <end position="20"/>
    </location>
</feature>
<evidence type="ECO:0000256" key="7">
    <source>
        <dbReference type="ARBA" id="ARBA00023157"/>
    </source>
</evidence>
<evidence type="ECO:0000256" key="6">
    <source>
        <dbReference type="ARBA" id="ARBA00023136"/>
    </source>
</evidence>
<evidence type="ECO:0008006" key="13">
    <source>
        <dbReference type="Google" id="ProtNLM"/>
    </source>
</evidence>
<dbReference type="EMBL" id="VOFY01000002">
    <property type="protein sequence ID" value="KAA8594482.1"/>
    <property type="molecule type" value="Genomic_DNA"/>
</dbReference>
<dbReference type="GO" id="GO:0001913">
    <property type="term" value="P:T cell mediated cytotoxicity"/>
    <property type="evidence" value="ECO:0007669"/>
    <property type="project" value="TreeGrafter"/>
</dbReference>
<sequence length="743" mass="82871">MPRLWHLLLLCWAWSPQCLPSSVSFIGTPQQCEKAHFVPGYNLGGEGFDIVTMERKGAYVIDTETWNLGNGTCRLYTNGYMNRESQKVPAAMVDWRTLPKCSLKVSSTQYDSVETLVNDSTSSVSNDWKIGLEIPVTPSATVGAGLGGSHSKESTFAMQKSKQDRYSFLSHSVYCSFYRYRMATKPPLSYDFKSSVNSLPSYSRKTEPSYRSLIDTYGTHFITQVSLGGEIKANTALRTCQTTMNGLSETEVKDCLSVEASASFASTASIKAEFKHCQEKKKKLGSNQSFSSTFNERTTEIIGGNLNEADILFDGQSNPSVYSNWLSSLKTTPDVVRYNINPLHTLLPSDHIARDGLKQEVQKYIMKNAVLKKCSETCNIGHRSSKRDPCACVCNSNQNIKSNCCPAGKGLATLKVFNLYAEGLYGDEWSQTDGSVEVIYGDKNKRTAIISNNDNPKWPETFEFGPIVINMKNQLTFDVYDEDTYWNSDWLGGCSFNLRRGKVSESCMLNHGTFFFSYIVECAQSLGGDECQEYLPSPMSPSLAKVFYTRNGVLLGEIGKRNAESLPIMREHELIARPSEERVVLKEKRQRRGDLPHEPVHIERLKKTLMVHEVWLLPSAGPAKELYFGALPSPSVLCVVAGLRSSVTVNYGTLETDEQQELWNRERMRGSLSWTVGEGLLEMASWGMLQNILKALRIPVPAGTSQPAMPHDCLDSPLDPKRVPTNDRAPQGVHCPVKVFRNA</sequence>
<proteinExistence type="inferred from homology"/>
<dbReference type="Proteomes" id="UP000327493">
    <property type="component" value="Chromosome 2"/>
</dbReference>
<comment type="subcellular location">
    <subcellularLocation>
        <location evidence="1">Membrane</location>
    </subcellularLocation>
    <subcellularLocation>
        <location evidence="2">Secreted</location>
    </subcellularLocation>
</comment>
<feature type="domain" description="MACPF" evidence="10">
    <location>
        <begin position="28"/>
        <end position="372"/>
    </location>
</feature>
<keyword evidence="7" id="KW-1015">Disulfide bond</keyword>